<evidence type="ECO:0000256" key="4">
    <source>
        <dbReference type="SAM" id="MobiDB-lite"/>
    </source>
</evidence>
<dbReference type="InterPro" id="IPR008580">
    <property type="entry name" value="PPPDE_dom"/>
</dbReference>
<keyword evidence="3" id="KW-0378">Hydrolase</keyword>
<feature type="region of interest" description="Disordered" evidence="4">
    <location>
        <begin position="238"/>
        <end position="319"/>
    </location>
</feature>
<evidence type="ECO:0000313" key="7">
    <source>
        <dbReference type="Proteomes" id="UP000050424"/>
    </source>
</evidence>
<comment type="similarity">
    <text evidence="1">Belongs to the DeSI family.</text>
</comment>
<evidence type="ECO:0000259" key="5">
    <source>
        <dbReference type="PROSITE" id="PS51858"/>
    </source>
</evidence>
<dbReference type="GO" id="GO:0016579">
    <property type="term" value="P:protein deubiquitination"/>
    <property type="evidence" value="ECO:0007669"/>
    <property type="project" value="TreeGrafter"/>
</dbReference>
<dbReference type="Proteomes" id="UP000050424">
    <property type="component" value="Unassembled WGS sequence"/>
</dbReference>
<accession>A0A0P7BHQ5</accession>
<feature type="domain" description="PPPDE" evidence="5">
    <location>
        <begin position="89"/>
        <end position="231"/>
    </location>
</feature>
<dbReference type="GO" id="GO:0006508">
    <property type="term" value="P:proteolysis"/>
    <property type="evidence" value="ECO:0007669"/>
    <property type="project" value="UniProtKB-KW"/>
</dbReference>
<evidence type="ECO:0000256" key="1">
    <source>
        <dbReference type="ARBA" id="ARBA00008140"/>
    </source>
</evidence>
<dbReference type="STRING" id="78410.A0A0P7BHQ5"/>
<dbReference type="Pfam" id="PF05903">
    <property type="entry name" value="Peptidase_C97"/>
    <property type="match status" value="1"/>
</dbReference>
<dbReference type="EMBL" id="LKCW01000014">
    <property type="protein sequence ID" value="KPM44806.1"/>
    <property type="molecule type" value="Genomic_DNA"/>
</dbReference>
<evidence type="ECO:0000313" key="6">
    <source>
        <dbReference type="EMBL" id="KPM44806.1"/>
    </source>
</evidence>
<proteinExistence type="inferred from homology"/>
<sequence length="319" mass="34960">MTSHSMLTNTVRRKAYNLSPASSPCKPQPSETLTSYLTSHVTSIAAFALDNIIVLCRRPSPTVAFTAAMPRKSRSSINRHRSTLSLQKTEITIHVYDLLPPGRLSSILWTVGASLLHTGVVINGKEYAYGGHENRGMTGVYWTKPKTEPPGGTFRCEILHGFTLASDEEITAALRTASDEFIGTSYNLLTKNCNHFTSYLCMKLTGQPGPAWLNRAASIGVALPCVVPREWIEPPEYDGADGELLGDYDHYDNDNSDERSRMLSHSGPHPFRDESNDGSGDDGWDSDAERRRGGSGKGKQAVRDTAGRPLPAAERAPRR</sequence>
<protein>
    <recommendedName>
        <fullName evidence="5">PPPDE domain-containing protein</fullName>
    </recommendedName>
</protein>
<feature type="compositionally biased region" description="Low complexity" evidence="4">
    <location>
        <begin position="307"/>
        <end position="319"/>
    </location>
</feature>
<comment type="caution">
    <text evidence="6">The sequence shown here is derived from an EMBL/GenBank/DDBJ whole genome shotgun (WGS) entry which is preliminary data.</text>
</comment>
<gene>
    <name evidence="6" type="ORF">AK830_g1733</name>
</gene>
<name>A0A0P7BHQ5_9HYPO</name>
<reference evidence="6 7" key="1">
    <citation type="submission" date="2015-09" db="EMBL/GenBank/DDBJ databases">
        <title>Draft genome of a European isolate of the apple canker pathogen Neonectria ditissima.</title>
        <authorList>
            <person name="Gomez-Cortecero A."/>
            <person name="Harrison R.J."/>
            <person name="Armitage A.D."/>
        </authorList>
    </citation>
    <scope>NUCLEOTIDE SEQUENCE [LARGE SCALE GENOMIC DNA]</scope>
    <source>
        <strain evidence="6 7">R09/05</strain>
    </source>
</reference>
<feature type="compositionally biased region" description="Basic and acidic residues" evidence="4">
    <location>
        <begin position="247"/>
        <end position="261"/>
    </location>
</feature>
<evidence type="ECO:0000256" key="3">
    <source>
        <dbReference type="ARBA" id="ARBA00022801"/>
    </source>
</evidence>
<dbReference type="PROSITE" id="PS51858">
    <property type="entry name" value="PPPDE"/>
    <property type="match status" value="1"/>
</dbReference>
<organism evidence="6 7">
    <name type="scientific">Neonectria ditissima</name>
    <dbReference type="NCBI Taxonomy" id="78410"/>
    <lineage>
        <taxon>Eukaryota</taxon>
        <taxon>Fungi</taxon>
        <taxon>Dikarya</taxon>
        <taxon>Ascomycota</taxon>
        <taxon>Pezizomycotina</taxon>
        <taxon>Sordariomycetes</taxon>
        <taxon>Hypocreomycetidae</taxon>
        <taxon>Hypocreales</taxon>
        <taxon>Nectriaceae</taxon>
        <taxon>Neonectria</taxon>
    </lineage>
</organism>
<dbReference type="PANTHER" id="PTHR12378:SF80">
    <property type="entry name" value="IP06716P-RELATED"/>
    <property type="match status" value="1"/>
</dbReference>
<dbReference type="PANTHER" id="PTHR12378">
    <property type="entry name" value="DESUMOYLATING ISOPEPTIDASE"/>
    <property type="match status" value="1"/>
</dbReference>
<dbReference type="AlphaFoldDB" id="A0A0P7BHQ5"/>
<dbReference type="Gene3D" id="3.90.1720.30">
    <property type="entry name" value="PPPDE domains"/>
    <property type="match status" value="1"/>
</dbReference>
<dbReference type="InterPro" id="IPR042266">
    <property type="entry name" value="PPPDE_sf"/>
</dbReference>
<dbReference type="GO" id="GO:0101005">
    <property type="term" value="F:deubiquitinase activity"/>
    <property type="evidence" value="ECO:0007669"/>
    <property type="project" value="TreeGrafter"/>
</dbReference>
<keyword evidence="2" id="KW-0645">Protease</keyword>
<dbReference type="SMART" id="SM01179">
    <property type="entry name" value="DUF862"/>
    <property type="match status" value="1"/>
</dbReference>
<keyword evidence="7" id="KW-1185">Reference proteome</keyword>
<evidence type="ECO:0000256" key="2">
    <source>
        <dbReference type="ARBA" id="ARBA00022670"/>
    </source>
</evidence>
<dbReference type="OrthoDB" id="412286at2759"/>